<dbReference type="PANTHER" id="PTHR23003">
    <property type="entry name" value="RNA RECOGNITION MOTIF RRM DOMAIN CONTAINING PROTEIN"/>
    <property type="match status" value="1"/>
</dbReference>
<organism evidence="5 6">
    <name type="scientific">Penicilliopsis zonata CBS 506.65</name>
    <dbReference type="NCBI Taxonomy" id="1073090"/>
    <lineage>
        <taxon>Eukaryota</taxon>
        <taxon>Fungi</taxon>
        <taxon>Dikarya</taxon>
        <taxon>Ascomycota</taxon>
        <taxon>Pezizomycotina</taxon>
        <taxon>Eurotiomycetes</taxon>
        <taxon>Eurotiomycetidae</taxon>
        <taxon>Eurotiales</taxon>
        <taxon>Aspergillaceae</taxon>
        <taxon>Penicilliopsis</taxon>
    </lineage>
</organism>
<dbReference type="SUPFAM" id="SSF54928">
    <property type="entry name" value="RNA-binding domain, RBD"/>
    <property type="match status" value="2"/>
</dbReference>
<dbReference type="InterPro" id="IPR012677">
    <property type="entry name" value="Nucleotide-bd_a/b_plait_sf"/>
</dbReference>
<dbReference type="CDD" id="cd00590">
    <property type="entry name" value="RRM_SF"/>
    <property type="match status" value="1"/>
</dbReference>
<evidence type="ECO:0000259" key="4">
    <source>
        <dbReference type="PROSITE" id="PS50102"/>
    </source>
</evidence>
<accession>A0A1L9SL39</accession>
<dbReference type="InterPro" id="IPR050374">
    <property type="entry name" value="RRT5_SRSF_SR"/>
</dbReference>
<feature type="compositionally biased region" description="Gly residues" evidence="3">
    <location>
        <begin position="477"/>
        <end position="486"/>
    </location>
</feature>
<feature type="region of interest" description="Disordered" evidence="3">
    <location>
        <begin position="225"/>
        <end position="287"/>
    </location>
</feature>
<dbReference type="SMART" id="SM00360">
    <property type="entry name" value="RRM"/>
    <property type="match status" value="2"/>
</dbReference>
<protein>
    <recommendedName>
        <fullName evidence="4">RRM domain-containing protein</fullName>
    </recommendedName>
</protein>
<dbReference type="InterPro" id="IPR000504">
    <property type="entry name" value="RRM_dom"/>
</dbReference>
<dbReference type="PROSITE" id="PS50102">
    <property type="entry name" value="RRM"/>
    <property type="match status" value="1"/>
</dbReference>
<dbReference type="AlphaFoldDB" id="A0A1L9SL39"/>
<dbReference type="GO" id="GO:0005634">
    <property type="term" value="C:nucleus"/>
    <property type="evidence" value="ECO:0007669"/>
    <property type="project" value="TreeGrafter"/>
</dbReference>
<dbReference type="Pfam" id="PF00076">
    <property type="entry name" value="RRM_1"/>
    <property type="match status" value="1"/>
</dbReference>
<dbReference type="OrthoDB" id="1049195at2759"/>
<keyword evidence="6" id="KW-1185">Reference proteome</keyword>
<keyword evidence="1 2" id="KW-0694">RNA-binding</keyword>
<evidence type="ECO:0000256" key="2">
    <source>
        <dbReference type="PROSITE-ProRule" id="PRU00176"/>
    </source>
</evidence>
<proteinExistence type="predicted"/>
<evidence type="ECO:0000256" key="1">
    <source>
        <dbReference type="ARBA" id="ARBA00022884"/>
    </source>
</evidence>
<dbReference type="InterPro" id="IPR035979">
    <property type="entry name" value="RBD_domain_sf"/>
</dbReference>
<evidence type="ECO:0000313" key="5">
    <source>
        <dbReference type="EMBL" id="OJJ47905.1"/>
    </source>
</evidence>
<dbReference type="GO" id="GO:0005737">
    <property type="term" value="C:cytoplasm"/>
    <property type="evidence" value="ECO:0007669"/>
    <property type="project" value="TreeGrafter"/>
</dbReference>
<feature type="domain" description="RRM" evidence="4">
    <location>
        <begin position="290"/>
        <end position="368"/>
    </location>
</feature>
<dbReference type="GeneID" id="34615700"/>
<name>A0A1L9SL39_9EURO</name>
<dbReference type="RefSeq" id="XP_022582415.1">
    <property type="nucleotide sequence ID" value="XM_022729236.1"/>
</dbReference>
<dbReference type="VEuPathDB" id="FungiDB:ASPZODRAFT_64465"/>
<dbReference type="STRING" id="1073090.A0A1L9SL39"/>
<sequence>MPSPREGRATRSRGSEDEFVLFLQGIPSQCRWQELKDLVRQTALHIRQAVVYDDQNGFPTGLGQIIVKNEDEAWRTYQRLSTNGWYGQSLVVTLARTSMPTQPIAGPTKSPSACMMPSSFVSGYTTPPQAPQNLAIPSSPMTPEPPMPPSPPYSGSEYVPMMSPMGMQPSFSPHQRHHSQPFIPIFADPLVHTMHQGGIPPSPILSVHQPNIFVDQPLPYPPILPYPPHHHHHHHHHPHGPSPLQPLQDAQLNSIHMNGRPPPPGYPHKAGLYHSHASSSPPTSLCPPRRTVLVQNLSLDAKASELEDFFADAGTIDRCHIPTDPTTGRPRGYAKITLRTADEAKGAAALYNNTFFMGLKLRVRVDRSNATIAEPFSGFPLHWRAKTHLPLPHPHPHHAHAYSYSYSYAPGPFWSDLPEANGIPLHQIDPSVEITSSPSQKDIPSSSSSASSASSCGDPPSLRQPLVVNGSGVAADKGGGVVNDPV</sequence>
<gene>
    <name evidence="5" type="ORF">ASPZODRAFT_64465</name>
</gene>
<dbReference type="Gene3D" id="3.30.70.330">
    <property type="match status" value="2"/>
</dbReference>
<reference evidence="6" key="1">
    <citation type="journal article" date="2017" name="Genome Biol.">
        <title>Comparative genomics reveals high biological diversity and specific adaptations in the industrially and medically important fungal genus Aspergillus.</title>
        <authorList>
            <person name="de Vries R.P."/>
            <person name="Riley R."/>
            <person name="Wiebenga A."/>
            <person name="Aguilar-Osorio G."/>
            <person name="Amillis S."/>
            <person name="Uchima C.A."/>
            <person name="Anderluh G."/>
            <person name="Asadollahi M."/>
            <person name="Askin M."/>
            <person name="Barry K."/>
            <person name="Battaglia E."/>
            <person name="Bayram O."/>
            <person name="Benocci T."/>
            <person name="Braus-Stromeyer S.A."/>
            <person name="Caldana C."/>
            <person name="Canovas D."/>
            <person name="Cerqueira G.C."/>
            <person name="Chen F."/>
            <person name="Chen W."/>
            <person name="Choi C."/>
            <person name="Clum A."/>
            <person name="Dos Santos R.A."/>
            <person name="Damasio A.R."/>
            <person name="Diallinas G."/>
            <person name="Emri T."/>
            <person name="Fekete E."/>
            <person name="Flipphi M."/>
            <person name="Freyberg S."/>
            <person name="Gallo A."/>
            <person name="Gournas C."/>
            <person name="Habgood R."/>
            <person name="Hainaut M."/>
            <person name="Harispe M.L."/>
            <person name="Henrissat B."/>
            <person name="Hilden K.S."/>
            <person name="Hope R."/>
            <person name="Hossain A."/>
            <person name="Karabika E."/>
            <person name="Karaffa L."/>
            <person name="Karanyi Z."/>
            <person name="Krasevec N."/>
            <person name="Kuo A."/>
            <person name="Kusch H."/>
            <person name="LaButti K."/>
            <person name="Lagendijk E.L."/>
            <person name="Lapidus A."/>
            <person name="Levasseur A."/>
            <person name="Lindquist E."/>
            <person name="Lipzen A."/>
            <person name="Logrieco A.F."/>
            <person name="MacCabe A."/>
            <person name="Maekelae M.R."/>
            <person name="Malavazi I."/>
            <person name="Melin P."/>
            <person name="Meyer V."/>
            <person name="Mielnichuk N."/>
            <person name="Miskei M."/>
            <person name="Molnar A.P."/>
            <person name="Mule G."/>
            <person name="Ngan C.Y."/>
            <person name="Orejas M."/>
            <person name="Orosz E."/>
            <person name="Ouedraogo J.P."/>
            <person name="Overkamp K.M."/>
            <person name="Park H.-S."/>
            <person name="Perrone G."/>
            <person name="Piumi F."/>
            <person name="Punt P.J."/>
            <person name="Ram A.F."/>
            <person name="Ramon A."/>
            <person name="Rauscher S."/>
            <person name="Record E."/>
            <person name="Riano-Pachon D.M."/>
            <person name="Robert V."/>
            <person name="Roehrig J."/>
            <person name="Ruller R."/>
            <person name="Salamov A."/>
            <person name="Salih N.S."/>
            <person name="Samson R.A."/>
            <person name="Sandor E."/>
            <person name="Sanguinetti M."/>
            <person name="Schuetze T."/>
            <person name="Sepcic K."/>
            <person name="Shelest E."/>
            <person name="Sherlock G."/>
            <person name="Sophianopoulou V."/>
            <person name="Squina F.M."/>
            <person name="Sun H."/>
            <person name="Susca A."/>
            <person name="Todd R.B."/>
            <person name="Tsang A."/>
            <person name="Unkles S.E."/>
            <person name="van de Wiele N."/>
            <person name="van Rossen-Uffink D."/>
            <person name="Oliveira J.V."/>
            <person name="Vesth T.C."/>
            <person name="Visser J."/>
            <person name="Yu J.-H."/>
            <person name="Zhou M."/>
            <person name="Andersen M.R."/>
            <person name="Archer D.B."/>
            <person name="Baker S.E."/>
            <person name="Benoit I."/>
            <person name="Brakhage A.A."/>
            <person name="Braus G.H."/>
            <person name="Fischer R."/>
            <person name="Frisvad J.C."/>
            <person name="Goldman G.H."/>
            <person name="Houbraken J."/>
            <person name="Oakley B."/>
            <person name="Pocsi I."/>
            <person name="Scazzocchio C."/>
            <person name="Seiboth B."/>
            <person name="vanKuyk P.A."/>
            <person name="Wortman J."/>
            <person name="Dyer P.S."/>
            <person name="Grigoriev I.V."/>
        </authorList>
    </citation>
    <scope>NUCLEOTIDE SEQUENCE [LARGE SCALE GENOMIC DNA]</scope>
    <source>
        <strain evidence="6">CBS 506.65</strain>
    </source>
</reference>
<dbReference type="GO" id="GO:0003729">
    <property type="term" value="F:mRNA binding"/>
    <property type="evidence" value="ECO:0007669"/>
    <property type="project" value="TreeGrafter"/>
</dbReference>
<feature type="compositionally biased region" description="Basic residues" evidence="3">
    <location>
        <begin position="228"/>
        <end position="239"/>
    </location>
</feature>
<evidence type="ECO:0000256" key="3">
    <source>
        <dbReference type="SAM" id="MobiDB-lite"/>
    </source>
</evidence>
<feature type="region of interest" description="Disordered" evidence="3">
    <location>
        <begin position="433"/>
        <end position="486"/>
    </location>
</feature>
<dbReference type="Proteomes" id="UP000184188">
    <property type="component" value="Unassembled WGS sequence"/>
</dbReference>
<evidence type="ECO:0000313" key="6">
    <source>
        <dbReference type="Proteomes" id="UP000184188"/>
    </source>
</evidence>
<dbReference type="EMBL" id="KV878340">
    <property type="protein sequence ID" value="OJJ47905.1"/>
    <property type="molecule type" value="Genomic_DNA"/>
</dbReference>
<feature type="compositionally biased region" description="Low complexity" evidence="3">
    <location>
        <begin position="436"/>
        <end position="461"/>
    </location>
</feature>